<dbReference type="NCBIfam" id="NF037995">
    <property type="entry name" value="TRAP_S1"/>
    <property type="match status" value="1"/>
</dbReference>
<evidence type="ECO:0000256" key="4">
    <source>
        <dbReference type="ARBA" id="ARBA00022729"/>
    </source>
</evidence>
<dbReference type="PANTHER" id="PTHR33376:SF4">
    <property type="entry name" value="SIALIC ACID-BINDING PERIPLASMIC PROTEIN SIAP"/>
    <property type="match status" value="1"/>
</dbReference>
<dbReference type="Proteomes" id="UP000445696">
    <property type="component" value="Unassembled WGS sequence"/>
</dbReference>
<name>A0A845MCS6_9PROT</name>
<keyword evidence="7" id="KW-1185">Reference proteome</keyword>
<dbReference type="AlphaFoldDB" id="A0A845MCS6"/>
<dbReference type="NCBIfam" id="TIGR00787">
    <property type="entry name" value="dctP"/>
    <property type="match status" value="1"/>
</dbReference>
<dbReference type="InterPro" id="IPR038404">
    <property type="entry name" value="TRAP_DctP_sf"/>
</dbReference>
<evidence type="ECO:0000256" key="3">
    <source>
        <dbReference type="ARBA" id="ARBA00022448"/>
    </source>
</evidence>
<evidence type="ECO:0000256" key="5">
    <source>
        <dbReference type="SAM" id="SignalP"/>
    </source>
</evidence>
<gene>
    <name evidence="6" type="ORF">GQF03_02220</name>
</gene>
<dbReference type="GO" id="GO:0055085">
    <property type="term" value="P:transmembrane transport"/>
    <property type="evidence" value="ECO:0007669"/>
    <property type="project" value="InterPro"/>
</dbReference>
<dbReference type="EMBL" id="WTVA01000001">
    <property type="protein sequence ID" value="MZR21140.1"/>
    <property type="molecule type" value="Genomic_DNA"/>
</dbReference>
<reference evidence="6 7" key="1">
    <citation type="journal article" date="2014" name="Int. J. Syst. Evol. Microbiol.">
        <title>Sneathiella chungangensis sp. nov., isolated from a marine sand, and emended description of the genus Sneathiella.</title>
        <authorList>
            <person name="Siamphan C."/>
            <person name="Kim H."/>
            <person name="Lee J.S."/>
            <person name="Kim W."/>
        </authorList>
    </citation>
    <scope>NUCLEOTIDE SEQUENCE [LARGE SCALE GENOMIC DNA]</scope>
    <source>
        <strain evidence="6 7">KCTC 32476</strain>
    </source>
</reference>
<dbReference type="PANTHER" id="PTHR33376">
    <property type="match status" value="1"/>
</dbReference>
<evidence type="ECO:0000313" key="6">
    <source>
        <dbReference type="EMBL" id="MZR21140.1"/>
    </source>
</evidence>
<dbReference type="GO" id="GO:0030288">
    <property type="term" value="C:outer membrane-bounded periplasmic space"/>
    <property type="evidence" value="ECO:0007669"/>
    <property type="project" value="InterPro"/>
</dbReference>
<dbReference type="PIRSF" id="PIRSF006470">
    <property type="entry name" value="DctB"/>
    <property type="match status" value="1"/>
</dbReference>
<evidence type="ECO:0000313" key="7">
    <source>
        <dbReference type="Proteomes" id="UP000445696"/>
    </source>
</evidence>
<dbReference type="RefSeq" id="WP_161337555.1">
    <property type="nucleotide sequence ID" value="NZ_JBHSDG010000002.1"/>
</dbReference>
<sequence length="340" mass="37472">MLKNVISFTSAAVIAVGALSGALVFSTDASAETILRFSHTDNPGGSRQAAAEVFAKKVEEYTEGRYKIRIYPAGQLANDPKAIEQLQLGGVDFTVSATGSYATHLPSLNLTAMPFLVDTYEQGWEFYDNSDWLKSEFAKLPEKGFRVLSTWEAGFRSFTTRMELNSPADAEGRKMRVYPNDMIRWTMEAIGFQTVVMPITDVYLSIQQGVVDGQENPVDTIKSLRFYEVAPYITLTRHVYSPLPLTVSEKTWQSFSDADKAAVKKAADEAATFSRNLVRDSVNSQLDEMKAAGAKISTPEIGPFRDAVASVYEKAKGIYGDEVAKVLADTADIRKRLPAK</sequence>
<dbReference type="OrthoDB" id="8673861at2"/>
<evidence type="ECO:0000256" key="2">
    <source>
        <dbReference type="ARBA" id="ARBA00009023"/>
    </source>
</evidence>
<keyword evidence="4 5" id="KW-0732">Signal</keyword>
<feature type="signal peptide" evidence="5">
    <location>
        <begin position="1"/>
        <end position="31"/>
    </location>
</feature>
<comment type="similarity">
    <text evidence="2">Belongs to the bacterial solute-binding protein 7 family.</text>
</comment>
<protein>
    <submittedName>
        <fullName evidence="6">DctP family TRAP transporter solute-binding subunit</fullName>
    </submittedName>
</protein>
<comment type="subcellular location">
    <subcellularLocation>
        <location evidence="1">Cell envelope</location>
    </subcellularLocation>
</comment>
<organism evidence="6 7">
    <name type="scientific">Sneathiella chungangensis</name>
    <dbReference type="NCBI Taxonomy" id="1418234"/>
    <lineage>
        <taxon>Bacteria</taxon>
        <taxon>Pseudomonadati</taxon>
        <taxon>Pseudomonadota</taxon>
        <taxon>Alphaproteobacteria</taxon>
        <taxon>Sneathiellales</taxon>
        <taxon>Sneathiellaceae</taxon>
        <taxon>Sneathiella</taxon>
    </lineage>
</organism>
<feature type="chain" id="PRO_5032979578" evidence="5">
    <location>
        <begin position="32"/>
        <end position="340"/>
    </location>
</feature>
<proteinExistence type="inferred from homology"/>
<accession>A0A845MCS6</accession>
<dbReference type="Gene3D" id="3.40.190.170">
    <property type="entry name" value="Bacterial extracellular solute-binding protein, family 7"/>
    <property type="match status" value="1"/>
</dbReference>
<dbReference type="CDD" id="cd13603">
    <property type="entry name" value="PBP2_TRAP_Siap_TeaA_like"/>
    <property type="match status" value="1"/>
</dbReference>
<keyword evidence="3" id="KW-0813">Transport</keyword>
<dbReference type="InterPro" id="IPR018389">
    <property type="entry name" value="DctP_fam"/>
</dbReference>
<dbReference type="Pfam" id="PF03480">
    <property type="entry name" value="DctP"/>
    <property type="match status" value="1"/>
</dbReference>
<comment type="caution">
    <text evidence="6">The sequence shown here is derived from an EMBL/GenBank/DDBJ whole genome shotgun (WGS) entry which is preliminary data.</text>
</comment>
<dbReference type="InterPro" id="IPR004682">
    <property type="entry name" value="TRAP_DctP"/>
</dbReference>
<evidence type="ECO:0000256" key="1">
    <source>
        <dbReference type="ARBA" id="ARBA00004196"/>
    </source>
</evidence>